<dbReference type="SMART" id="SM00304">
    <property type="entry name" value="HAMP"/>
    <property type="match status" value="1"/>
</dbReference>
<dbReference type="InterPro" id="IPR050428">
    <property type="entry name" value="TCS_sensor_his_kinase"/>
</dbReference>
<dbReference type="InterPro" id="IPR036890">
    <property type="entry name" value="HATPase_C_sf"/>
</dbReference>
<dbReference type="SUPFAM" id="SSF55874">
    <property type="entry name" value="ATPase domain of HSP90 chaperone/DNA topoisomerase II/histidine kinase"/>
    <property type="match status" value="1"/>
</dbReference>
<dbReference type="CDD" id="cd00082">
    <property type="entry name" value="HisKA"/>
    <property type="match status" value="1"/>
</dbReference>
<sequence length="406" mass="43354">MTILRPTVRTKLTALYSGLFLFSGAVLVAVVYFLMAQTVTDRVTLAVSASAVPADALMLSKLDSVEEAPAQTVVPGVAVTRVSPAQPITSERLKALTHDIAAVSADAALDSLLLYSGLALIAIAALSVAAGWWISGRVLRPLHQITATAKRLSSENLHERISLSGPRDELTELAGTFDTMLDRLQHAFDSQRRFIANASHELRTPLAIQRAAIQIGLKNPDKERLAEVSEQMLEANRRSERLIDGLLLLARSDRGLENRGPVELHDVVADVVEQHSAAAGARSIEVEVSAEPLLVLGDRVLLTQLVTNLVGNAVRHNVDGGRIWVRTNSRSGLQVVNTGPVIDPSTVPLLFEPFRRGKERTGSADGGAGLGLSIVQSIAQAHDGEVVAEARAKGGLHVRVSLPLSS</sequence>
<dbReference type="EC" id="2.7.13.3" evidence="3"/>
<protein>
    <recommendedName>
        <fullName evidence="3">histidine kinase</fullName>
        <ecNumber evidence="3">2.7.13.3</ecNumber>
    </recommendedName>
</protein>
<dbReference type="EMBL" id="JBHLZU010000010">
    <property type="protein sequence ID" value="MFB9904951.1"/>
    <property type="molecule type" value="Genomic_DNA"/>
</dbReference>
<dbReference type="InterPro" id="IPR003594">
    <property type="entry name" value="HATPase_dom"/>
</dbReference>
<comment type="caution">
    <text evidence="14">The sequence shown here is derived from an EMBL/GenBank/DDBJ whole genome shotgun (WGS) entry which is preliminary data.</text>
</comment>
<dbReference type="Pfam" id="PF00672">
    <property type="entry name" value="HAMP"/>
    <property type="match status" value="1"/>
</dbReference>
<evidence type="ECO:0000313" key="15">
    <source>
        <dbReference type="Proteomes" id="UP001589693"/>
    </source>
</evidence>
<keyword evidence="8 11" id="KW-1133">Transmembrane helix</keyword>
<evidence type="ECO:0000313" key="14">
    <source>
        <dbReference type="EMBL" id="MFB9904951.1"/>
    </source>
</evidence>
<dbReference type="SUPFAM" id="SSF47384">
    <property type="entry name" value="Homodimeric domain of signal transducing histidine kinase"/>
    <property type="match status" value="1"/>
</dbReference>
<dbReference type="PANTHER" id="PTHR45436">
    <property type="entry name" value="SENSOR HISTIDINE KINASE YKOH"/>
    <property type="match status" value="1"/>
</dbReference>
<evidence type="ECO:0000256" key="5">
    <source>
        <dbReference type="ARBA" id="ARBA00022679"/>
    </source>
</evidence>
<feature type="domain" description="Histidine kinase" evidence="12">
    <location>
        <begin position="197"/>
        <end position="406"/>
    </location>
</feature>
<accession>A0ABV5ZZ18</accession>
<evidence type="ECO:0000259" key="12">
    <source>
        <dbReference type="PROSITE" id="PS50109"/>
    </source>
</evidence>
<feature type="domain" description="HAMP" evidence="13">
    <location>
        <begin position="136"/>
        <end position="189"/>
    </location>
</feature>
<evidence type="ECO:0000256" key="10">
    <source>
        <dbReference type="ARBA" id="ARBA00023136"/>
    </source>
</evidence>
<evidence type="ECO:0000256" key="6">
    <source>
        <dbReference type="ARBA" id="ARBA00022692"/>
    </source>
</evidence>
<keyword evidence="7 14" id="KW-0418">Kinase</keyword>
<dbReference type="InterPro" id="IPR004358">
    <property type="entry name" value="Sig_transdc_His_kin-like_C"/>
</dbReference>
<dbReference type="PANTHER" id="PTHR45436:SF5">
    <property type="entry name" value="SENSOR HISTIDINE KINASE TRCS"/>
    <property type="match status" value="1"/>
</dbReference>
<evidence type="ECO:0000256" key="9">
    <source>
        <dbReference type="ARBA" id="ARBA00023012"/>
    </source>
</evidence>
<evidence type="ECO:0000259" key="13">
    <source>
        <dbReference type="PROSITE" id="PS50885"/>
    </source>
</evidence>
<evidence type="ECO:0000256" key="11">
    <source>
        <dbReference type="SAM" id="Phobius"/>
    </source>
</evidence>
<dbReference type="PRINTS" id="PR00344">
    <property type="entry name" value="BCTRLSENSOR"/>
</dbReference>
<keyword evidence="5" id="KW-0808">Transferase</keyword>
<evidence type="ECO:0000256" key="3">
    <source>
        <dbReference type="ARBA" id="ARBA00012438"/>
    </source>
</evidence>
<gene>
    <name evidence="14" type="ORF">ACFFQA_13500</name>
</gene>
<dbReference type="InterPro" id="IPR003661">
    <property type="entry name" value="HisK_dim/P_dom"/>
</dbReference>
<comment type="subcellular location">
    <subcellularLocation>
        <location evidence="2">Cell membrane</location>
    </subcellularLocation>
</comment>
<comment type="catalytic activity">
    <reaction evidence="1">
        <text>ATP + protein L-histidine = ADP + protein N-phospho-L-histidine.</text>
        <dbReference type="EC" id="2.7.13.3"/>
    </reaction>
</comment>
<dbReference type="Gene3D" id="3.30.565.10">
    <property type="entry name" value="Histidine kinase-like ATPase, C-terminal domain"/>
    <property type="match status" value="1"/>
</dbReference>
<dbReference type="InterPro" id="IPR003660">
    <property type="entry name" value="HAMP_dom"/>
</dbReference>
<keyword evidence="4" id="KW-0597">Phosphoprotein</keyword>
<dbReference type="PROSITE" id="PS50885">
    <property type="entry name" value="HAMP"/>
    <property type="match status" value="1"/>
</dbReference>
<dbReference type="Pfam" id="PF00512">
    <property type="entry name" value="HisKA"/>
    <property type="match status" value="1"/>
</dbReference>
<dbReference type="PROSITE" id="PS50109">
    <property type="entry name" value="HIS_KIN"/>
    <property type="match status" value="1"/>
</dbReference>
<keyword evidence="10 11" id="KW-0472">Membrane</keyword>
<dbReference type="InterPro" id="IPR005467">
    <property type="entry name" value="His_kinase_dom"/>
</dbReference>
<name>A0ABV5ZZ18_9PSEU</name>
<dbReference type="SMART" id="SM00387">
    <property type="entry name" value="HATPase_c"/>
    <property type="match status" value="1"/>
</dbReference>
<keyword evidence="9" id="KW-0902">Two-component regulatory system</keyword>
<evidence type="ECO:0000256" key="1">
    <source>
        <dbReference type="ARBA" id="ARBA00000085"/>
    </source>
</evidence>
<evidence type="ECO:0000256" key="2">
    <source>
        <dbReference type="ARBA" id="ARBA00004236"/>
    </source>
</evidence>
<dbReference type="RefSeq" id="WP_377852151.1">
    <property type="nucleotide sequence ID" value="NZ_JBHLZU010000010.1"/>
</dbReference>
<feature type="transmembrane region" description="Helical" evidence="11">
    <location>
        <begin position="12"/>
        <end position="35"/>
    </location>
</feature>
<dbReference type="GO" id="GO:0016301">
    <property type="term" value="F:kinase activity"/>
    <property type="evidence" value="ECO:0007669"/>
    <property type="project" value="UniProtKB-KW"/>
</dbReference>
<keyword evidence="6 11" id="KW-0812">Transmembrane</keyword>
<evidence type="ECO:0000256" key="7">
    <source>
        <dbReference type="ARBA" id="ARBA00022777"/>
    </source>
</evidence>
<feature type="transmembrane region" description="Helical" evidence="11">
    <location>
        <begin position="112"/>
        <end position="134"/>
    </location>
</feature>
<dbReference type="SUPFAM" id="SSF158472">
    <property type="entry name" value="HAMP domain-like"/>
    <property type="match status" value="1"/>
</dbReference>
<evidence type="ECO:0000256" key="8">
    <source>
        <dbReference type="ARBA" id="ARBA00022989"/>
    </source>
</evidence>
<proteinExistence type="predicted"/>
<organism evidence="14 15">
    <name type="scientific">Allokutzneria oryzae</name>
    <dbReference type="NCBI Taxonomy" id="1378989"/>
    <lineage>
        <taxon>Bacteria</taxon>
        <taxon>Bacillati</taxon>
        <taxon>Actinomycetota</taxon>
        <taxon>Actinomycetes</taxon>
        <taxon>Pseudonocardiales</taxon>
        <taxon>Pseudonocardiaceae</taxon>
        <taxon>Allokutzneria</taxon>
    </lineage>
</organism>
<evidence type="ECO:0000256" key="4">
    <source>
        <dbReference type="ARBA" id="ARBA00022553"/>
    </source>
</evidence>
<dbReference type="Gene3D" id="6.10.340.10">
    <property type="match status" value="1"/>
</dbReference>
<dbReference type="Pfam" id="PF02518">
    <property type="entry name" value="HATPase_c"/>
    <property type="match status" value="1"/>
</dbReference>
<dbReference type="SMART" id="SM00388">
    <property type="entry name" value="HisKA"/>
    <property type="match status" value="1"/>
</dbReference>
<dbReference type="CDD" id="cd06225">
    <property type="entry name" value="HAMP"/>
    <property type="match status" value="1"/>
</dbReference>
<dbReference type="InterPro" id="IPR036097">
    <property type="entry name" value="HisK_dim/P_sf"/>
</dbReference>
<keyword evidence="15" id="KW-1185">Reference proteome</keyword>
<reference evidence="14 15" key="1">
    <citation type="submission" date="2024-09" db="EMBL/GenBank/DDBJ databases">
        <authorList>
            <person name="Sun Q."/>
            <person name="Mori K."/>
        </authorList>
    </citation>
    <scope>NUCLEOTIDE SEQUENCE [LARGE SCALE GENOMIC DNA]</scope>
    <source>
        <strain evidence="14 15">TBRC 7907</strain>
    </source>
</reference>
<dbReference type="Gene3D" id="1.10.287.130">
    <property type="match status" value="1"/>
</dbReference>
<dbReference type="Proteomes" id="UP001589693">
    <property type="component" value="Unassembled WGS sequence"/>
</dbReference>